<dbReference type="Pfam" id="PF00005">
    <property type="entry name" value="ABC_tran"/>
    <property type="match status" value="1"/>
</dbReference>
<dbReference type="GO" id="GO:0016887">
    <property type="term" value="F:ATP hydrolysis activity"/>
    <property type="evidence" value="ECO:0007669"/>
    <property type="project" value="InterPro"/>
</dbReference>
<keyword evidence="7" id="KW-0472">Membrane</keyword>
<evidence type="ECO:0000256" key="7">
    <source>
        <dbReference type="ARBA" id="ARBA00023136"/>
    </source>
</evidence>
<dbReference type="InterPro" id="IPR027417">
    <property type="entry name" value="P-loop_NTPase"/>
</dbReference>
<dbReference type="SUPFAM" id="SSF52540">
    <property type="entry name" value="P-loop containing nucleoside triphosphate hydrolases"/>
    <property type="match status" value="1"/>
</dbReference>
<protein>
    <submittedName>
        <fullName evidence="9">ABC transporter ATP-binding protein</fullName>
    </submittedName>
</protein>
<sequence>MLKIENLYFSYQDTLTLENINIELSKGAVLSVIGASGSGKSTLLKLIYGLYDLDSGQIMWKNKPILGPKFKLLPGEEYLKYLAQDFDLMPYITVSENVGAFLSNMNPIKKQKRIQALLDVVELTEFAHQKVQYLSGGQMQRVALARVLAQKPELLLLDEPFSHIDNFKKNTLRRKLFTFLKAQKITCIMATHDTNDVLPYSNLVMILENGQPIRLDTPMNIYHQPNSNYVAGLFHEVSEIPTTYFETAHKTWFYPHELEVVPFSKLKVQVENVYFKGNHYVIEATFEGGILFFENKTPLDLHQIVYLKNK</sequence>
<name>A0A2H3K9M9_9FLAO</name>
<dbReference type="PANTHER" id="PTHR42781:SF5">
    <property type="entry name" value="PUTRESCINE TRANSPORT ATP-BINDING PROTEIN POTG"/>
    <property type="match status" value="1"/>
</dbReference>
<proteinExistence type="predicted"/>
<dbReference type="InterPro" id="IPR003439">
    <property type="entry name" value="ABC_transporter-like_ATP-bd"/>
</dbReference>
<accession>A0A2H3K9M9</accession>
<keyword evidence="6" id="KW-1278">Translocase</keyword>
<organism evidence="9 10">
    <name type="scientific">Flavobacterium branchiophilum</name>
    <dbReference type="NCBI Taxonomy" id="55197"/>
    <lineage>
        <taxon>Bacteria</taxon>
        <taxon>Pseudomonadati</taxon>
        <taxon>Bacteroidota</taxon>
        <taxon>Flavobacteriia</taxon>
        <taxon>Flavobacteriales</taxon>
        <taxon>Flavobacteriaceae</taxon>
        <taxon>Flavobacterium</taxon>
    </lineage>
</organism>
<feature type="domain" description="ABC transporter" evidence="8">
    <location>
        <begin position="2"/>
        <end position="234"/>
    </location>
</feature>
<reference evidence="9 10" key="1">
    <citation type="submission" date="2017-09" db="EMBL/GenBank/DDBJ databases">
        <title>Whole genomes of Flavobacteriaceae.</title>
        <authorList>
            <person name="Stine C."/>
            <person name="Li C."/>
            <person name="Tadesse D."/>
        </authorList>
    </citation>
    <scope>NUCLEOTIDE SEQUENCE [LARGE SCALE GENOMIC DNA]</scope>
    <source>
        <strain evidence="9 10">ATCC 35036</strain>
    </source>
</reference>
<dbReference type="InterPro" id="IPR003593">
    <property type="entry name" value="AAA+_ATPase"/>
</dbReference>
<keyword evidence="5 9" id="KW-0067">ATP-binding</keyword>
<evidence type="ECO:0000259" key="8">
    <source>
        <dbReference type="PROSITE" id="PS50893"/>
    </source>
</evidence>
<evidence type="ECO:0000313" key="10">
    <source>
        <dbReference type="Proteomes" id="UP000220828"/>
    </source>
</evidence>
<dbReference type="EMBL" id="PCMW01000075">
    <property type="protein sequence ID" value="PDS22922.1"/>
    <property type="molecule type" value="Genomic_DNA"/>
</dbReference>
<evidence type="ECO:0000256" key="6">
    <source>
        <dbReference type="ARBA" id="ARBA00022967"/>
    </source>
</evidence>
<evidence type="ECO:0000313" key="9">
    <source>
        <dbReference type="EMBL" id="PDS22922.1"/>
    </source>
</evidence>
<keyword evidence="4" id="KW-0547">Nucleotide-binding</keyword>
<dbReference type="PROSITE" id="PS00211">
    <property type="entry name" value="ABC_TRANSPORTER_1"/>
    <property type="match status" value="1"/>
</dbReference>
<dbReference type="PROSITE" id="PS50893">
    <property type="entry name" value="ABC_TRANSPORTER_2"/>
    <property type="match status" value="1"/>
</dbReference>
<dbReference type="Proteomes" id="UP000220828">
    <property type="component" value="Unassembled WGS sequence"/>
</dbReference>
<dbReference type="AlphaFoldDB" id="A0A2H3K9M9"/>
<dbReference type="InterPro" id="IPR017871">
    <property type="entry name" value="ABC_transporter-like_CS"/>
</dbReference>
<dbReference type="RefSeq" id="WP_097554617.1">
    <property type="nucleotide sequence ID" value="NZ_PCMW01000075.1"/>
</dbReference>
<keyword evidence="3" id="KW-0997">Cell inner membrane</keyword>
<evidence type="ECO:0000256" key="4">
    <source>
        <dbReference type="ARBA" id="ARBA00022741"/>
    </source>
</evidence>
<evidence type="ECO:0000256" key="2">
    <source>
        <dbReference type="ARBA" id="ARBA00022475"/>
    </source>
</evidence>
<dbReference type="InterPro" id="IPR050093">
    <property type="entry name" value="ABC_SmlMolc_Importer"/>
</dbReference>
<dbReference type="PANTHER" id="PTHR42781">
    <property type="entry name" value="SPERMIDINE/PUTRESCINE IMPORT ATP-BINDING PROTEIN POTA"/>
    <property type="match status" value="1"/>
</dbReference>
<gene>
    <name evidence="9" type="ORF">B0A77_12115</name>
</gene>
<dbReference type="GO" id="GO:0005524">
    <property type="term" value="F:ATP binding"/>
    <property type="evidence" value="ECO:0007669"/>
    <property type="project" value="UniProtKB-KW"/>
</dbReference>
<evidence type="ECO:0000256" key="1">
    <source>
        <dbReference type="ARBA" id="ARBA00022448"/>
    </source>
</evidence>
<comment type="caution">
    <text evidence="9">The sequence shown here is derived from an EMBL/GenBank/DDBJ whole genome shotgun (WGS) entry which is preliminary data.</text>
</comment>
<dbReference type="SMART" id="SM00382">
    <property type="entry name" value="AAA"/>
    <property type="match status" value="1"/>
</dbReference>
<evidence type="ECO:0000256" key="3">
    <source>
        <dbReference type="ARBA" id="ARBA00022519"/>
    </source>
</evidence>
<dbReference type="OrthoDB" id="9802264at2"/>
<keyword evidence="2" id="KW-1003">Cell membrane</keyword>
<evidence type="ECO:0000256" key="5">
    <source>
        <dbReference type="ARBA" id="ARBA00022840"/>
    </source>
</evidence>
<dbReference type="Gene3D" id="3.40.50.300">
    <property type="entry name" value="P-loop containing nucleotide triphosphate hydrolases"/>
    <property type="match status" value="1"/>
</dbReference>
<keyword evidence="1" id="KW-0813">Transport</keyword>